<keyword evidence="2" id="KW-0863">Zinc-finger</keyword>
<evidence type="ECO:0000256" key="2">
    <source>
        <dbReference type="ARBA" id="ARBA00022771"/>
    </source>
</evidence>
<keyword evidence="1" id="KW-0479">Metal-binding</keyword>
<evidence type="ECO:0000313" key="6">
    <source>
        <dbReference type="EMBL" id="KAJ7033742.1"/>
    </source>
</evidence>
<feature type="compositionally biased region" description="Polar residues" evidence="4">
    <location>
        <begin position="365"/>
        <end position="394"/>
    </location>
</feature>
<dbReference type="InterPro" id="IPR011011">
    <property type="entry name" value="Znf_FYVE_PHD"/>
</dbReference>
<dbReference type="InterPro" id="IPR019787">
    <property type="entry name" value="Znf_PHD-finger"/>
</dbReference>
<dbReference type="CDD" id="cd15489">
    <property type="entry name" value="PHD_SF"/>
    <property type="match status" value="1"/>
</dbReference>
<comment type="caution">
    <text evidence="6">The sequence shown here is derived from an EMBL/GenBank/DDBJ whole genome shotgun (WGS) entry which is preliminary data.</text>
</comment>
<dbReference type="Gene3D" id="3.30.40.10">
    <property type="entry name" value="Zinc/RING finger domain, C3HC4 (zinc finger)"/>
    <property type="match status" value="1"/>
</dbReference>
<evidence type="ECO:0000259" key="5">
    <source>
        <dbReference type="Pfam" id="PF00628"/>
    </source>
</evidence>
<keyword evidence="7" id="KW-1185">Reference proteome</keyword>
<dbReference type="AlphaFoldDB" id="A0AAD6X220"/>
<dbReference type="InterPro" id="IPR013083">
    <property type="entry name" value="Znf_RING/FYVE/PHD"/>
</dbReference>
<keyword evidence="3" id="KW-0862">Zinc</keyword>
<evidence type="ECO:0000256" key="1">
    <source>
        <dbReference type="ARBA" id="ARBA00022723"/>
    </source>
</evidence>
<evidence type="ECO:0000313" key="7">
    <source>
        <dbReference type="Proteomes" id="UP001218188"/>
    </source>
</evidence>
<sequence length="717" mass="76947">MSRTNTQPVHPLAHLPPSRAAGGPSMGPQFAHHPHPHPAQPGGGAPNYRQPAGHTSPGLVHHPPPDPMEILAQRFSQTMLEILGAHQAHNETRIDRIETNIQRLVSETSDARRETRESTAGYIGQIAEVLKTSHEIQLARLQRLELVLGMGPDMKDEKTLLARFDLLSFAVEELLERLKDPEANLPAPPLHHDMATSPLKGVYADAGVIPRTPSPSPHLSSVAVSPSPPVNETISEDNSLSENNSLSTIVGDESLPNISGKLFSRKDGGQNEVRMDQQADTGDLFAGLVPRAAASPVTRPLVPVDWNDQSPSPRSFAFDPDQSPEGMKQYSALPIPPPPSDGTVASLRHATFGDRVSGPLGISTPYRSTSVHPMSPALSVSPSQSPRQLTSLPTDSYDAALSSPEDDALLAAAHDRTVPSERQTPPTPTRESSVGAHLPRPTNAVPRSAAPSRAATAEPNSSVHPESPSADTIREELSVRNMTPQPEAHSNVLSPAPPLPSTDIEHIVPSSVTPSPMLEAQFPASSPPRLTLEIPDKPPTPFHSIAEDLFDPFMSPLSASTPSEPPSPLPKSEAMERRIPVTSGPPSGRPTVSGLRLRAPDVSVSVSAPPIVTKKRKAKPQAPESASTQEPPLKRARQPSNQAAGRSNVKKEKGKKRKKVNDLVWPEVIPDDAAPNEFIGKFIGCDKCERWFHCTCMAVVKGDSRLEGTFHCPFCVA</sequence>
<accession>A0AAD6X220</accession>
<protein>
    <recommendedName>
        <fullName evidence="5">PHD-type domain-containing protein</fullName>
    </recommendedName>
</protein>
<feature type="compositionally biased region" description="Polar residues" evidence="4">
    <location>
        <begin position="420"/>
        <end position="432"/>
    </location>
</feature>
<organism evidence="6 7">
    <name type="scientific">Mycena alexandri</name>
    <dbReference type="NCBI Taxonomy" id="1745969"/>
    <lineage>
        <taxon>Eukaryota</taxon>
        <taxon>Fungi</taxon>
        <taxon>Dikarya</taxon>
        <taxon>Basidiomycota</taxon>
        <taxon>Agaricomycotina</taxon>
        <taxon>Agaricomycetes</taxon>
        <taxon>Agaricomycetidae</taxon>
        <taxon>Agaricales</taxon>
        <taxon>Marasmiineae</taxon>
        <taxon>Mycenaceae</taxon>
        <taxon>Mycena</taxon>
    </lineage>
</organism>
<name>A0AAD6X220_9AGAR</name>
<feature type="region of interest" description="Disordered" evidence="4">
    <location>
        <begin position="484"/>
        <end position="659"/>
    </location>
</feature>
<evidence type="ECO:0000256" key="4">
    <source>
        <dbReference type="SAM" id="MobiDB-lite"/>
    </source>
</evidence>
<proteinExistence type="predicted"/>
<feature type="domain" description="PHD-type" evidence="5">
    <location>
        <begin position="680"/>
        <end position="715"/>
    </location>
</feature>
<gene>
    <name evidence="6" type="ORF">C8F04DRAFT_615060</name>
</gene>
<dbReference type="GO" id="GO:0008270">
    <property type="term" value="F:zinc ion binding"/>
    <property type="evidence" value="ECO:0007669"/>
    <property type="project" value="UniProtKB-KW"/>
</dbReference>
<dbReference type="EMBL" id="JARJCM010000063">
    <property type="protein sequence ID" value="KAJ7033742.1"/>
    <property type="molecule type" value="Genomic_DNA"/>
</dbReference>
<feature type="region of interest" description="Disordered" evidence="4">
    <location>
        <begin position="300"/>
        <end position="401"/>
    </location>
</feature>
<feature type="compositionally biased region" description="Low complexity" evidence="4">
    <location>
        <begin position="444"/>
        <end position="457"/>
    </location>
</feature>
<dbReference type="SUPFAM" id="SSF57903">
    <property type="entry name" value="FYVE/PHD zinc finger"/>
    <property type="match status" value="1"/>
</dbReference>
<feature type="region of interest" description="Disordered" evidence="4">
    <location>
        <begin position="1"/>
        <end position="64"/>
    </location>
</feature>
<evidence type="ECO:0000256" key="3">
    <source>
        <dbReference type="ARBA" id="ARBA00022833"/>
    </source>
</evidence>
<dbReference type="Pfam" id="PF00628">
    <property type="entry name" value="PHD"/>
    <property type="match status" value="1"/>
</dbReference>
<feature type="region of interest" description="Disordered" evidence="4">
    <location>
        <begin position="206"/>
        <end position="243"/>
    </location>
</feature>
<reference evidence="6" key="1">
    <citation type="submission" date="2023-03" db="EMBL/GenBank/DDBJ databases">
        <title>Massive genome expansion in bonnet fungi (Mycena s.s.) driven by repeated elements and novel gene families across ecological guilds.</title>
        <authorList>
            <consortium name="Lawrence Berkeley National Laboratory"/>
            <person name="Harder C.B."/>
            <person name="Miyauchi S."/>
            <person name="Viragh M."/>
            <person name="Kuo A."/>
            <person name="Thoen E."/>
            <person name="Andreopoulos B."/>
            <person name="Lu D."/>
            <person name="Skrede I."/>
            <person name="Drula E."/>
            <person name="Henrissat B."/>
            <person name="Morin E."/>
            <person name="Kohler A."/>
            <person name="Barry K."/>
            <person name="LaButti K."/>
            <person name="Morin E."/>
            <person name="Salamov A."/>
            <person name="Lipzen A."/>
            <person name="Mereny Z."/>
            <person name="Hegedus B."/>
            <person name="Baldrian P."/>
            <person name="Stursova M."/>
            <person name="Weitz H."/>
            <person name="Taylor A."/>
            <person name="Grigoriev I.V."/>
            <person name="Nagy L.G."/>
            <person name="Martin F."/>
            <person name="Kauserud H."/>
        </authorList>
    </citation>
    <scope>NUCLEOTIDE SEQUENCE</scope>
    <source>
        <strain evidence="6">CBHHK200</strain>
    </source>
</reference>
<feature type="region of interest" description="Disordered" evidence="4">
    <location>
        <begin position="416"/>
        <end position="471"/>
    </location>
</feature>
<dbReference type="Proteomes" id="UP001218188">
    <property type="component" value="Unassembled WGS sequence"/>
</dbReference>